<dbReference type="PRINTS" id="PR00368">
    <property type="entry name" value="FADPNR"/>
</dbReference>
<keyword evidence="8 13" id="KW-0676">Redox-active center</keyword>
<dbReference type="InterPro" id="IPR001100">
    <property type="entry name" value="Pyr_nuc-diS_OxRdtase"/>
</dbReference>
<dbReference type="PROSITE" id="PS00076">
    <property type="entry name" value="PYRIDINE_REDOX_1"/>
    <property type="match status" value="1"/>
</dbReference>
<evidence type="ECO:0000256" key="8">
    <source>
        <dbReference type="ARBA" id="ARBA00023284"/>
    </source>
</evidence>
<comment type="cofactor">
    <cofactor evidence="11 13">
        <name>FAD</name>
        <dbReference type="ChEBI" id="CHEBI:57692"/>
    </cofactor>
    <text evidence="11 13">Binds 1 FAD per subunit.</text>
</comment>
<dbReference type="Gene3D" id="3.30.390.30">
    <property type="match status" value="1"/>
</dbReference>
<name>A0A1A9UKA7_GLOAU</name>
<proteinExistence type="inferred from homology"/>
<dbReference type="NCBIfam" id="TIGR01350">
    <property type="entry name" value="lipoamide_DH"/>
    <property type="match status" value="1"/>
</dbReference>
<feature type="domain" description="FAD/NAD(P)-binding" evidence="15">
    <location>
        <begin position="9"/>
        <end position="330"/>
    </location>
</feature>
<keyword evidence="11" id="KW-0547">Nucleotide-binding</keyword>
<evidence type="ECO:0000259" key="15">
    <source>
        <dbReference type="Pfam" id="PF07992"/>
    </source>
</evidence>
<dbReference type="GO" id="GO:0004148">
    <property type="term" value="F:dihydrolipoyl dehydrogenase (NADH) activity"/>
    <property type="evidence" value="ECO:0007669"/>
    <property type="project" value="UniProtKB-EC"/>
</dbReference>
<dbReference type="Pfam" id="PF07992">
    <property type="entry name" value="Pyr_redox_2"/>
    <property type="match status" value="1"/>
</dbReference>
<evidence type="ECO:0000256" key="10">
    <source>
        <dbReference type="PIRSR" id="PIRSR000350-2"/>
    </source>
</evidence>
<accession>A0A1A9UKA7</accession>
<evidence type="ECO:0000259" key="14">
    <source>
        <dbReference type="Pfam" id="PF02852"/>
    </source>
</evidence>
<keyword evidence="5 13" id="KW-0560">Oxidoreductase</keyword>
<dbReference type="PRINTS" id="PR00411">
    <property type="entry name" value="PNDRDTASEI"/>
</dbReference>
<evidence type="ECO:0000256" key="11">
    <source>
        <dbReference type="PIRSR" id="PIRSR000350-3"/>
    </source>
</evidence>
<evidence type="ECO:0000256" key="6">
    <source>
        <dbReference type="ARBA" id="ARBA00023027"/>
    </source>
</evidence>
<comment type="miscellaneous">
    <text evidence="13">The active site is a redox-active disulfide bond.</text>
</comment>
<evidence type="ECO:0000256" key="9">
    <source>
        <dbReference type="ARBA" id="ARBA00049187"/>
    </source>
</evidence>
<comment type="similarity">
    <text evidence="1 13">Belongs to the class-I pyridine nucleotide-disulfide oxidoreductase family.</text>
</comment>
<evidence type="ECO:0000256" key="4">
    <source>
        <dbReference type="ARBA" id="ARBA00022827"/>
    </source>
</evidence>
<dbReference type="Gene3D" id="3.50.50.60">
    <property type="entry name" value="FAD/NAD(P)-binding domain"/>
    <property type="match status" value="2"/>
</dbReference>
<dbReference type="InterPro" id="IPR016156">
    <property type="entry name" value="FAD/NAD-linked_Rdtase_dimer_sf"/>
</dbReference>
<dbReference type="PANTHER" id="PTHR22912">
    <property type="entry name" value="DISULFIDE OXIDOREDUCTASE"/>
    <property type="match status" value="1"/>
</dbReference>
<keyword evidence="4 11" id="KW-0274">FAD</keyword>
<evidence type="ECO:0000256" key="13">
    <source>
        <dbReference type="RuleBase" id="RU003692"/>
    </source>
</evidence>
<dbReference type="InterPro" id="IPR004099">
    <property type="entry name" value="Pyr_nucl-diS_OxRdtase_dimer"/>
</dbReference>
<dbReference type="VEuPathDB" id="VectorBase:GAUT007485"/>
<evidence type="ECO:0000313" key="16">
    <source>
        <dbReference type="EnsemblMetazoa" id="GAUT007485-PA"/>
    </source>
</evidence>
<dbReference type="EnsemblMetazoa" id="GAUT007485-RA">
    <property type="protein sequence ID" value="GAUT007485-PA"/>
    <property type="gene ID" value="GAUT007485"/>
</dbReference>
<evidence type="ECO:0000256" key="2">
    <source>
        <dbReference type="ARBA" id="ARBA00012608"/>
    </source>
</evidence>
<dbReference type="InterPro" id="IPR006258">
    <property type="entry name" value="Lipoamide_DH"/>
</dbReference>
<feature type="disulfide bond" description="Redox-active" evidence="12">
    <location>
        <begin position="46"/>
        <end position="51"/>
    </location>
</feature>
<feature type="binding site" evidence="11">
    <location>
        <position position="55"/>
    </location>
    <ligand>
        <name>FAD</name>
        <dbReference type="ChEBI" id="CHEBI:57692"/>
    </ligand>
</feature>
<dbReference type="PIRSF" id="PIRSF000350">
    <property type="entry name" value="Mercury_reductase_MerA"/>
    <property type="match status" value="1"/>
</dbReference>
<dbReference type="Pfam" id="PF02852">
    <property type="entry name" value="Pyr_redox_dim"/>
    <property type="match status" value="1"/>
</dbReference>
<keyword evidence="17" id="KW-1185">Reference proteome</keyword>
<dbReference type="Proteomes" id="UP000078200">
    <property type="component" value="Unassembled WGS sequence"/>
</dbReference>
<dbReference type="InterPro" id="IPR012999">
    <property type="entry name" value="Pyr_OxRdtase_I_AS"/>
</dbReference>
<sequence>MNKNTITTQVVVLGSGPSGYSAAFRCADLGIKTVLIEQFSTLGGVCLNVGCIPSKSLLHIAQILNDTKILKNAGISFNKPKLDLFQMKKWQSEIILKLTNGLKSMANARKVQIVHGYGNFINPNTLNIKNNETEITLNFDQAIIAVGSTPIKQNFIAESSEKIWDSTDALKIRFIPKRLLIVGGGIIGLEMATIYHALGSEIYISEISEQIISSADTDIIEYYYNNIKNKFNIMLNTKINNLKISGNNVYVELYDTKYNKIKNISCHAVLFSIGRNPNGKLINVQDIGVEINQSGYIKVDKQMRTNIPHIYAIGDVVGQPMLAHKGMYQGHIAAEVIYGEKHYFDPKIIPSIAYTYPEISWVGITEKEAIKNNLPYESSVFPWSALGRAVSSGQNGMTKLIFNKNTKRIIGGSIVGCNSSELLGEISLAIEMGCDVDDIALTIHAHPTLYESIGRASEIFSGTITDFINKKTKSKKLI</sequence>
<dbReference type="SUPFAM" id="SSF55424">
    <property type="entry name" value="FAD/NAD-linked reductases, dimerisation (C-terminal) domain"/>
    <property type="match status" value="1"/>
</dbReference>
<evidence type="ECO:0000256" key="7">
    <source>
        <dbReference type="ARBA" id="ARBA00023157"/>
    </source>
</evidence>
<feature type="binding site" evidence="11">
    <location>
        <position position="315"/>
    </location>
    <ligand>
        <name>FAD</name>
        <dbReference type="ChEBI" id="CHEBI:57692"/>
    </ligand>
</feature>
<protein>
    <recommendedName>
        <fullName evidence="2 13">Dihydrolipoyl dehydrogenase</fullName>
        <ecNumber evidence="2 13">1.8.1.4</ecNumber>
    </recommendedName>
</protein>
<dbReference type="FunFam" id="3.30.390.30:FF:000001">
    <property type="entry name" value="Dihydrolipoyl dehydrogenase"/>
    <property type="match status" value="1"/>
</dbReference>
<reference evidence="16" key="1">
    <citation type="submission" date="2020-05" db="UniProtKB">
        <authorList>
            <consortium name="EnsemblMetazoa"/>
        </authorList>
    </citation>
    <scope>IDENTIFICATION</scope>
    <source>
        <strain evidence="16">TTRI</strain>
    </source>
</reference>
<evidence type="ECO:0000256" key="1">
    <source>
        <dbReference type="ARBA" id="ARBA00007532"/>
    </source>
</evidence>
<dbReference type="STRING" id="7395.A0A1A9UKA7"/>
<feature type="binding site" evidence="11">
    <location>
        <position position="118"/>
    </location>
    <ligand>
        <name>FAD</name>
        <dbReference type="ChEBI" id="CHEBI:57692"/>
    </ligand>
</feature>
<dbReference type="EC" id="1.8.1.4" evidence="2 13"/>
<feature type="binding site" evidence="11">
    <location>
        <begin position="183"/>
        <end position="190"/>
    </location>
    <ligand>
        <name>NAD(+)</name>
        <dbReference type="ChEBI" id="CHEBI:57540"/>
    </ligand>
</feature>
<dbReference type="SUPFAM" id="SSF51905">
    <property type="entry name" value="FAD/NAD(P)-binding domain"/>
    <property type="match status" value="1"/>
</dbReference>
<dbReference type="InterPro" id="IPR050151">
    <property type="entry name" value="Class-I_Pyr_Nuc-Dis_Oxidored"/>
</dbReference>
<comment type="catalytic activity">
    <reaction evidence="9 13">
        <text>N(6)-[(R)-dihydrolipoyl]-L-lysyl-[protein] + NAD(+) = N(6)-[(R)-lipoyl]-L-lysyl-[protein] + NADH + H(+)</text>
        <dbReference type="Rhea" id="RHEA:15045"/>
        <dbReference type="Rhea" id="RHEA-COMP:10474"/>
        <dbReference type="Rhea" id="RHEA-COMP:10475"/>
        <dbReference type="ChEBI" id="CHEBI:15378"/>
        <dbReference type="ChEBI" id="CHEBI:57540"/>
        <dbReference type="ChEBI" id="CHEBI:57945"/>
        <dbReference type="ChEBI" id="CHEBI:83099"/>
        <dbReference type="ChEBI" id="CHEBI:83100"/>
        <dbReference type="EC" id="1.8.1.4"/>
    </reaction>
</comment>
<feature type="binding site" evidence="11">
    <location>
        <position position="274"/>
    </location>
    <ligand>
        <name>NAD(+)</name>
        <dbReference type="ChEBI" id="CHEBI:57540"/>
    </ligand>
</feature>
<keyword evidence="3 13" id="KW-0285">Flavoprotein</keyword>
<dbReference type="InterPro" id="IPR036188">
    <property type="entry name" value="FAD/NAD-bd_sf"/>
</dbReference>
<dbReference type="AlphaFoldDB" id="A0A1A9UKA7"/>
<organism evidence="16 17">
    <name type="scientific">Glossina austeni</name>
    <name type="common">Savannah tsetse fly</name>
    <dbReference type="NCBI Taxonomy" id="7395"/>
    <lineage>
        <taxon>Eukaryota</taxon>
        <taxon>Metazoa</taxon>
        <taxon>Ecdysozoa</taxon>
        <taxon>Arthropoda</taxon>
        <taxon>Hexapoda</taxon>
        <taxon>Insecta</taxon>
        <taxon>Pterygota</taxon>
        <taxon>Neoptera</taxon>
        <taxon>Endopterygota</taxon>
        <taxon>Diptera</taxon>
        <taxon>Brachycera</taxon>
        <taxon>Muscomorpha</taxon>
        <taxon>Hippoboscoidea</taxon>
        <taxon>Glossinidae</taxon>
        <taxon>Glossina</taxon>
    </lineage>
</organism>
<feature type="binding site" evidence="11">
    <location>
        <begin position="321"/>
        <end position="324"/>
    </location>
    <ligand>
        <name>FAD</name>
        <dbReference type="ChEBI" id="CHEBI:57692"/>
    </ligand>
</feature>
<feature type="domain" description="Pyridine nucleotide-disulphide oxidoreductase dimerisation" evidence="14">
    <location>
        <begin position="349"/>
        <end position="456"/>
    </location>
</feature>
<feature type="binding site" evidence="11">
    <location>
        <position position="206"/>
    </location>
    <ligand>
        <name>NAD(+)</name>
        <dbReference type="ChEBI" id="CHEBI:57540"/>
    </ligand>
</feature>
<dbReference type="GO" id="GO:0050660">
    <property type="term" value="F:flavin adenine dinucleotide binding"/>
    <property type="evidence" value="ECO:0007669"/>
    <property type="project" value="InterPro"/>
</dbReference>
<dbReference type="PANTHER" id="PTHR22912:SF160">
    <property type="entry name" value="DIHYDROLIPOYL DEHYDROGENASE"/>
    <property type="match status" value="1"/>
</dbReference>
<dbReference type="InterPro" id="IPR023753">
    <property type="entry name" value="FAD/NAD-binding_dom"/>
</dbReference>
<keyword evidence="7" id="KW-1015">Disulfide bond</keyword>
<evidence type="ECO:0000256" key="5">
    <source>
        <dbReference type="ARBA" id="ARBA00023002"/>
    </source>
</evidence>
<evidence type="ECO:0000256" key="3">
    <source>
        <dbReference type="ARBA" id="ARBA00022630"/>
    </source>
</evidence>
<evidence type="ECO:0000313" key="17">
    <source>
        <dbReference type="Proteomes" id="UP000078200"/>
    </source>
</evidence>
<dbReference type="GO" id="GO:0006103">
    <property type="term" value="P:2-oxoglutarate metabolic process"/>
    <property type="evidence" value="ECO:0007669"/>
    <property type="project" value="TreeGrafter"/>
</dbReference>
<feature type="active site" description="Proton acceptor" evidence="10">
    <location>
        <position position="446"/>
    </location>
</feature>
<keyword evidence="6 11" id="KW-0520">NAD</keyword>
<evidence type="ECO:0000256" key="12">
    <source>
        <dbReference type="PIRSR" id="PIRSR000350-4"/>
    </source>
</evidence>